<gene>
    <name evidence="1" type="ORF">YC6258_00646</name>
</gene>
<keyword evidence="2" id="KW-1185">Reference proteome</keyword>
<reference evidence="1 2" key="1">
    <citation type="submission" date="2014-01" db="EMBL/GenBank/DDBJ databases">
        <title>Full genme sequencing of cellulolytic bacterium Gynuella sunshinyii YC6258T gen. nov., sp. nov.</title>
        <authorList>
            <person name="Khan H."/>
            <person name="Chung E.J."/>
            <person name="Chung Y.R."/>
        </authorList>
    </citation>
    <scope>NUCLEOTIDE SEQUENCE [LARGE SCALE GENOMIC DNA]</scope>
    <source>
        <strain evidence="1 2">YC6258</strain>
    </source>
</reference>
<name>A0A0C5VES8_9GAMM</name>
<dbReference type="EMBL" id="CP007142">
    <property type="protein sequence ID" value="AJQ92696.1"/>
    <property type="molecule type" value="Genomic_DNA"/>
</dbReference>
<proteinExistence type="predicted"/>
<dbReference type="KEGG" id="gsn:YC6258_00646"/>
<dbReference type="AlphaFoldDB" id="A0A0C5VES8"/>
<dbReference type="Proteomes" id="UP000032266">
    <property type="component" value="Chromosome"/>
</dbReference>
<organism evidence="1 2">
    <name type="scientific">Gynuella sunshinyii YC6258</name>
    <dbReference type="NCBI Taxonomy" id="1445510"/>
    <lineage>
        <taxon>Bacteria</taxon>
        <taxon>Pseudomonadati</taxon>
        <taxon>Pseudomonadota</taxon>
        <taxon>Gammaproteobacteria</taxon>
        <taxon>Oceanospirillales</taxon>
        <taxon>Saccharospirillaceae</taxon>
        <taxon>Gynuella</taxon>
    </lineage>
</organism>
<protein>
    <submittedName>
        <fullName evidence="1">Uncharacterized protein</fullName>
    </submittedName>
</protein>
<evidence type="ECO:0000313" key="1">
    <source>
        <dbReference type="EMBL" id="AJQ92696.1"/>
    </source>
</evidence>
<accession>A0A0C5VES8</accession>
<sequence>MLEHHEDIGNWFYSCEPSGDSQLMSEIASDLEERLKDTPYEY</sequence>
<evidence type="ECO:0000313" key="2">
    <source>
        <dbReference type="Proteomes" id="UP000032266"/>
    </source>
</evidence>
<dbReference type="HOGENOM" id="CLU_3252262_0_0_6"/>